<evidence type="ECO:0000256" key="3">
    <source>
        <dbReference type="ARBA" id="ARBA00023136"/>
    </source>
</evidence>
<evidence type="ECO:0000313" key="5">
    <source>
        <dbReference type="EMBL" id="KAK7820983.1"/>
    </source>
</evidence>
<name>A0AAW0J2J7_QUESU</name>
<dbReference type="GO" id="GO:0016020">
    <property type="term" value="C:membrane"/>
    <property type="evidence" value="ECO:0007669"/>
    <property type="project" value="InterPro"/>
</dbReference>
<keyword evidence="6" id="KW-1185">Reference proteome</keyword>
<proteinExistence type="predicted"/>
<evidence type="ECO:0000313" key="6">
    <source>
        <dbReference type="Proteomes" id="UP000237347"/>
    </source>
</evidence>
<sequence>MGGFDEYKLAMAVVGLRFSNAGVAPVIRMALGCIESGLTLCVQAWCVSQRGPIFPAMFNPLCTVIVTILAAVFLHEEIYTGRKVTHAVSTLQNLECDFN</sequence>
<comment type="caution">
    <text evidence="5">The sequence shown here is derived from an EMBL/GenBank/DDBJ whole genome shotgun (WGS) entry which is preliminary data.</text>
</comment>
<dbReference type="InterPro" id="IPR030184">
    <property type="entry name" value="WAT1-related"/>
</dbReference>
<keyword evidence="2 4" id="KW-1133">Transmembrane helix</keyword>
<evidence type="ECO:0000256" key="2">
    <source>
        <dbReference type="ARBA" id="ARBA00022989"/>
    </source>
</evidence>
<dbReference type="AlphaFoldDB" id="A0AAW0J2J7"/>
<gene>
    <name evidence="5" type="ORF">CFP56_038226</name>
</gene>
<dbReference type="EMBL" id="PKMF04000718">
    <property type="protein sequence ID" value="KAK7820983.1"/>
    <property type="molecule type" value="Genomic_DNA"/>
</dbReference>
<keyword evidence="1 4" id="KW-0812">Transmembrane</keyword>
<organism evidence="5 6">
    <name type="scientific">Quercus suber</name>
    <name type="common">Cork oak</name>
    <dbReference type="NCBI Taxonomy" id="58331"/>
    <lineage>
        <taxon>Eukaryota</taxon>
        <taxon>Viridiplantae</taxon>
        <taxon>Streptophyta</taxon>
        <taxon>Embryophyta</taxon>
        <taxon>Tracheophyta</taxon>
        <taxon>Spermatophyta</taxon>
        <taxon>Magnoliopsida</taxon>
        <taxon>eudicotyledons</taxon>
        <taxon>Gunneridae</taxon>
        <taxon>Pentapetalae</taxon>
        <taxon>rosids</taxon>
        <taxon>fabids</taxon>
        <taxon>Fagales</taxon>
        <taxon>Fagaceae</taxon>
        <taxon>Quercus</taxon>
    </lineage>
</organism>
<dbReference type="GO" id="GO:0022857">
    <property type="term" value="F:transmembrane transporter activity"/>
    <property type="evidence" value="ECO:0007669"/>
    <property type="project" value="InterPro"/>
</dbReference>
<evidence type="ECO:0000256" key="1">
    <source>
        <dbReference type="ARBA" id="ARBA00022692"/>
    </source>
</evidence>
<dbReference type="Proteomes" id="UP000237347">
    <property type="component" value="Unassembled WGS sequence"/>
</dbReference>
<dbReference type="PANTHER" id="PTHR31218">
    <property type="entry name" value="WAT1-RELATED PROTEIN"/>
    <property type="match status" value="1"/>
</dbReference>
<evidence type="ECO:0000256" key="4">
    <source>
        <dbReference type="SAM" id="Phobius"/>
    </source>
</evidence>
<reference evidence="5 6" key="1">
    <citation type="journal article" date="2018" name="Sci. Data">
        <title>The draft genome sequence of cork oak.</title>
        <authorList>
            <person name="Ramos A.M."/>
            <person name="Usie A."/>
            <person name="Barbosa P."/>
            <person name="Barros P.M."/>
            <person name="Capote T."/>
            <person name="Chaves I."/>
            <person name="Simoes F."/>
            <person name="Abreu I."/>
            <person name="Carrasquinho I."/>
            <person name="Faro C."/>
            <person name="Guimaraes J.B."/>
            <person name="Mendonca D."/>
            <person name="Nobrega F."/>
            <person name="Rodrigues L."/>
            <person name="Saibo N.J.M."/>
            <person name="Varela M.C."/>
            <person name="Egas C."/>
            <person name="Matos J."/>
            <person name="Miguel C.M."/>
            <person name="Oliveira M.M."/>
            <person name="Ricardo C.P."/>
            <person name="Goncalves S."/>
        </authorList>
    </citation>
    <scope>NUCLEOTIDE SEQUENCE [LARGE SCALE GENOMIC DNA]</scope>
    <source>
        <strain evidence="6">cv. HL8</strain>
    </source>
</reference>
<keyword evidence="3 4" id="KW-0472">Membrane</keyword>
<accession>A0AAW0J2J7</accession>
<protein>
    <submittedName>
        <fullName evidence="5">Wat1-related protein</fullName>
    </submittedName>
</protein>
<feature type="transmembrane region" description="Helical" evidence="4">
    <location>
        <begin position="53"/>
        <end position="74"/>
    </location>
</feature>